<keyword evidence="2 5" id="KW-0812">Transmembrane</keyword>
<keyword evidence="4 5" id="KW-0472">Membrane</keyword>
<dbReference type="PANTHER" id="PTHR28013">
    <property type="entry name" value="PROTEIN DCV1-RELATED"/>
    <property type="match status" value="1"/>
</dbReference>
<feature type="transmembrane region" description="Helical" evidence="5">
    <location>
        <begin position="108"/>
        <end position="132"/>
    </location>
</feature>
<dbReference type="EMBL" id="KN822108">
    <property type="protein sequence ID" value="KIM56875.1"/>
    <property type="molecule type" value="Genomic_DNA"/>
</dbReference>
<dbReference type="GO" id="GO:0032153">
    <property type="term" value="C:cell division site"/>
    <property type="evidence" value="ECO:0007669"/>
    <property type="project" value="TreeGrafter"/>
</dbReference>
<comment type="subcellular location">
    <subcellularLocation>
        <location evidence="1">Membrane</location>
        <topology evidence="1">Multi-pass membrane protein</topology>
    </subcellularLocation>
</comment>
<evidence type="ECO:0000256" key="2">
    <source>
        <dbReference type="ARBA" id="ARBA00022692"/>
    </source>
</evidence>
<dbReference type="PANTHER" id="PTHR28013:SF3">
    <property type="entry name" value="PROTEIN DCV1-RELATED"/>
    <property type="match status" value="1"/>
</dbReference>
<gene>
    <name evidence="6" type="ORF">SCLCIDRAFT_131563</name>
</gene>
<dbReference type="Proteomes" id="UP000053989">
    <property type="component" value="Unassembled WGS sequence"/>
</dbReference>
<keyword evidence="3 5" id="KW-1133">Transmembrane helix</keyword>
<keyword evidence="7" id="KW-1185">Reference proteome</keyword>
<evidence type="ECO:0000256" key="4">
    <source>
        <dbReference type="ARBA" id="ARBA00023136"/>
    </source>
</evidence>
<protein>
    <recommendedName>
        <fullName evidence="8">Pali-domain-containing protein</fullName>
    </recommendedName>
</protein>
<dbReference type="AlphaFoldDB" id="A0A0C3D7Z7"/>
<feature type="transmembrane region" description="Helical" evidence="5">
    <location>
        <begin position="6"/>
        <end position="27"/>
    </location>
</feature>
<name>A0A0C3D7Z7_9AGAM</name>
<accession>A0A0C3D7Z7</accession>
<dbReference type="InParanoid" id="A0A0C3D7Z7"/>
<dbReference type="InterPro" id="IPR009571">
    <property type="entry name" value="SUR7/Rim9-like_fungi"/>
</dbReference>
<evidence type="ECO:0000256" key="1">
    <source>
        <dbReference type="ARBA" id="ARBA00004141"/>
    </source>
</evidence>
<evidence type="ECO:0008006" key="8">
    <source>
        <dbReference type="Google" id="ProtNLM"/>
    </source>
</evidence>
<feature type="transmembrane region" description="Helical" evidence="5">
    <location>
        <begin position="39"/>
        <end position="60"/>
    </location>
</feature>
<evidence type="ECO:0000313" key="7">
    <source>
        <dbReference type="Proteomes" id="UP000053989"/>
    </source>
</evidence>
<evidence type="ECO:0000256" key="3">
    <source>
        <dbReference type="ARBA" id="ARBA00022989"/>
    </source>
</evidence>
<organism evidence="6 7">
    <name type="scientific">Scleroderma citrinum Foug A</name>
    <dbReference type="NCBI Taxonomy" id="1036808"/>
    <lineage>
        <taxon>Eukaryota</taxon>
        <taxon>Fungi</taxon>
        <taxon>Dikarya</taxon>
        <taxon>Basidiomycota</taxon>
        <taxon>Agaricomycotina</taxon>
        <taxon>Agaricomycetes</taxon>
        <taxon>Agaricomycetidae</taxon>
        <taxon>Boletales</taxon>
        <taxon>Sclerodermatineae</taxon>
        <taxon>Sclerodermataceae</taxon>
        <taxon>Scleroderma</taxon>
    </lineage>
</organism>
<evidence type="ECO:0000256" key="5">
    <source>
        <dbReference type="SAM" id="Phobius"/>
    </source>
</evidence>
<dbReference type="GO" id="GO:0005886">
    <property type="term" value="C:plasma membrane"/>
    <property type="evidence" value="ECO:0007669"/>
    <property type="project" value="InterPro"/>
</dbReference>
<reference evidence="7" key="2">
    <citation type="submission" date="2015-01" db="EMBL/GenBank/DDBJ databases">
        <title>Evolutionary Origins and Diversification of the Mycorrhizal Mutualists.</title>
        <authorList>
            <consortium name="DOE Joint Genome Institute"/>
            <consortium name="Mycorrhizal Genomics Consortium"/>
            <person name="Kohler A."/>
            <person name="Kuo A."/>
            <person name="Nagy L.G."/>
            <person name="Floudas D."/>
            <person name="Copeland A."/>
            <person name="Barry K.W."/>
            <person name="Cichocki N."/>
            <person name="Veneault-Fourrey C."/>
            <person name="LaButti K."/>
            <person name="Lindquist E.A."/>
            <person name="Lipzen A."/>
            <person name="Lundell T."/>
            <person name="Morin E."/>
            <person name="Murat C."/>
            <person name="Riley R."/>
            <person name="Ohm R."/>
            <person name="Sun H."/>
            <person name="Tunlid A."/>
            <person name="Henrissat B."/>
            <person name="Grigoriev I.V."/>
            <person name="Hibbett D.S."/>
            <person name="Martin F."/>
        </authorList>
    </citation>
    <scope>NUCLEOTIDE SEQUENCE [LARGE SCALE GENOMIC DNA]</scope>
    <source>
        <strain evidence="7">Foug A</strain>
    </source>
</reference>
<dbReference type="InterPro" id="IPR051380">
    <property type="entry name" value="pH-response_reg_palI/RIM9"/>
</dbReference>
<feature type="transmembrane region" description="Helical" evidence="5">
    <location>
        <begin position="152"/>
        <end position="176"/>
    </location>
</feature>
<dbReference type="HOGENOM" id="CLU_076420_3_0_1"/>
<dbReference type="Pfam" id="PF06687">
    <property type="entry name" value="SUR7"/>
    <property type="match status" value="1"/>
</dbReference>
<evidence type="ECO:0000313" key="6">
    <source>
        <dbReference type="EMBL" id="KIM56875.1"/>
    </source>
</evidence>
<dbReference type="GO" id="GO:0035838">
    <property type="term" value="C:growing cell tip"/>
    <property type="evidence" value="ECO:0007669"/>
    <property type="project" value="TreeGrafter"/>
</dbReference>
<reference evidence="6 7" key="1">
    <citation type="submission" date="2014-04" db="EMBL/GenBank/DDBJ databases">
        <authorList>
            <consortium name="DOE Joint Genome Institute"/>
            <person name="Kuo A."/>
            <person name="Kohler A."/>
            <person name="Nagy L.G."/>
            <person name="Floudas D."/>
            <person name="Copeland A."/>
            <person name="Barry K.W."/>
            <person name="Cichocki N."/>
            <person name="Veneault-Fourrey C."/>
            <person name="LaButti K."/>
            <person name="Lindquist E.A."/>
            <person name="Lipzen A."/>
            <person name="Lundell T."/>
            <person name="Morin E."/>
            <person name="Murat C."/>
            <person name="Sun H."/>
            <person name="Tunlid A."/>
            <person name="Henrissat B."/>
            <person name="Grigoriev I.V."/>
            <person name="Hibbett D.S."/>
            <person name="Martin F."/>
            <person name="Nordberg H.P."/>
            <person name="Cantor M.N."/>
            <person name="Hua S.X."/>
        </authorList>
    </citation>
    <scope>NUCLEOTIDE SEQUENCE [LARGE SCALE GENOMIC DNA]</scope>
    <source>
        <strain evidence="6 7">Foug A</strain>
    </source>
</reference>
<feature type="transmembrane region" description="Helical" evidence="5">
    <location>
        <begin position="80"/>
        <end position="101"/>
    </location>
</feature>
<sequence length="183" mass="19150">MAASAALPGLFFCFAAMVLLIFVSVSAPTWNAISFMDAGGLSFGVLGYTGSTTHVCYYFPVSVPGVDENVMHNLTCALILYPIAAGLAGISVLLGICGATYHRAGTVFMSLAAALALLCTLIAWIISTSLFGVERTKLRDNGVNAAWGNATWIGLGALVALFLGSCTAACGVFGSYRRTRRLY</sequence>
<proteinExistence type="predicted"/>
<dbReference type="OrthoDB" id="2354757at2759"/>